<comment type="caution">
    <text evidence="1">The sequence shown here is derived from an EMBL/GenBank/DDBJ whole genome shotgun (WGS) entry which is preliminary data.</text>
</comment>
<reference evidence="2" key="1">
    <citation type="journal article" date="2013" name="New Phytol.">
        <title>Comparative genomic and transcriptomic analyses reveal the hemibiotrophic stage shift of Colletotrichum fungi.</title>
        <authorList>
            <person name="Gan P."/>
            <person name="Ikeda K."/>
            <person name="Irieda H."/>
            <person name="Narusaka M."/>
            <person name="O'Connell R.J."/>
            <person name="Narusaka Y."/>
            <person name="Takano Y."/>
            <person name="Kubo Y."/>
            <person name="Shirasu K."/>
        </authorList>
    </citation>
    <scope>NUCLEOTIDE SEQUENCE [LARGE SCALE GENOMIC DNA]</scope>
    <source>
        <strain evidence="2">104-T / ATCC 96160 / CBS 514.97 / LARS 414 / MAFF 240422</strain>
    </source>
</reference>
<reference evidence="2" key="2">
    <citation type="journal article" date="2019" name="Mol. Plant Microbe Interact.">
        <title>Genome sequence resources for four phytopathogenic fungi from the Colletotrichum orbiculare species complex.</title>
        <authorList>
            <person name="Gan P."/>
            <person name="Tsushima A."/>
            <person name="Narusaka M."/>
            <person name="Narusaka Y."/>
            <person name="Takano Y."/>
            <person name="Kubo Y."/>
            <person name="Shirasu K."/>
        </authorList>
    </citation>
    <scope>GENOME REANNOTATION</scope>
    <source>
        <strain evidence="2">104-T / ATCC 96160 / CBS 514.97 / LARS 414 / MAFF 240422</strain>
    </source>
</reference>
<dbReference type="EMBL" id="AMCV02000001">
    <property type="protein sequence ID" value="TDZ25985.1"/>
    <property type="molecule type" value="Genomic_DNA"/>
</dbReference>
<organism evidence="1 2">
    <name type="scientific">Colletotrichum orbiculare (strain 104-T / ATCC 96160 / CBS 514.97 / LARS 414 / MAFF 240422)</name>
    <name type="common">Cucumber anthracnose fungus</name>
    <name type="synonym">Colletotrichum lagenarium</name>
    <dbReference type="NCBI Taxonomy" id="1213857"/>
    <lineage>
        <taxon>Eukaryota</taxon>
        <taxon>Fungi</taxon>
        <taxon>Dikarya</taxon>
        <taxon>Ascomycota</taxon>
        <taxon>Pezizomycotina</taxon>
        <taxon>Sordariomycetes</taxon>
        <taxon>Hypocreomycetidae</taxon>
        <taxon>Glomerellales</taxon>
        <taxon>Glomerellaceae</taxon>
        <taxon>Colletotrichum</taxon>
        <taxon>Colletotrichum orbiculare species complex</taxon>
    </lineage>
</organism>
<protein>
    <submittedName>
        <fullName evidence="1">Uncharacterized protein</fullName>
    </submittedName>
</protein>
<proteinExistence type="predicted"/>
<gene>
    <name evidence="1" type="ORF">Cob_v000908</name>
</gene>
<accession>A0A484G955</accession>
<sequence length="125" mass="13479">MPYISSAVRNQRFTALTRATGILVPAQHGQRTARGLNWMGDVGCTRDSLVLTTTKIGANIGPEVIVPLGASLVPPSSQGQLRRVSIGGTILGWHPNGDGRMWCTPFRHPDPVCPCRVFETLIFVG</sequence>
<dbReference type="Proteomes" id="UP000014480">
    <property type="component" value="Unassembled WGS sequence"/>
</dbReference>
<evidence type="ECO:0000313" key="1">
    <source>
        <dbReference type="EMBL" id="TDZ25985.1"/>
    </source>
</evidence>
<dbReference type="AlphaFoldDB" id="A0A484G955"/>
<name>A0A484G955_COLOR</name>
<keyword evidence="2" id="KW-1185">Reference proteome</keyword>
<evidence type="ECO:0000313" key="2">
    <source>
        <dbReference type="Proteomes" id="UP000014480"/>
    </source>
</evidence>